<dbReference type="EMBL" id="KV441003">
    <property type="protein sequence ID" value="OAD66379.1"/>
    <property type="molecule type" value="Genomic_DNA"/>
</dbReference>
<name>A0A167JNS6_PHYB8</name>
<feature type="non-terminal residue" evidence="1">
    <location>
        <position position="1"/>
    </location>
</feature>
<accession>A0A167JNS6</accession>
<dbReference type="InterPro" id="IPR004242">
    <property type="entry name" value="Transposase_21"/>
</dbReference>
<dbReference type="PANTHER" id="PTHR46579:SF2">
    <property type="entry name" value="C2H2-TYPE DOMAIN-CONTAINING PROTEIN"/>
    <property type="match status" value="1"/>
</dbReference>
<dbReference type="AlphaFoldDB" id="A0A167JNS6"/>
<gene>
    <name evidence="1" type="ORF">PHYBLDRAFT_102019</name>
</gene>
<dbReference type="RefSeq" id="XP_018284419.1">
    <property type="nucleotide sequence ID" value="XM_018427654.1"/>
</dbReference>
<keyword evidence="2" id="KW-1185">Reference proteome</keyword>
<evidence type="ECO:0000313" key="2">
    <source>
        <dbReference type="Proteomes" id="UP000077315"/>
    </source>
</evidence>
<dbReference type="GeneID" id="28988560"/>
<dbReference type="PANTHER" id="PTHR46579">
    <property type="entry name" value="F5/8 TYPE C DOMAIN-CONTAINING PROTEIN-RELATED"/>
    <property type="match status" value="1"/>
</dbReference>
<evidence type="ECO:0000313" key="1">
    <source>
        <dbReference type="EMBL" id="OAD66379.1"/>
    </source>
</evidence>
<dbReference type="OrthoDB" id="3039677at2759"/>
<dbReference type="Proteomes" id="UP000077315">
    <property type="component" value="Unassembled WGS sequence"/>
</dbReference>
<organism evidence="1 2">
    <name type="scientific">Phycomyces blakesleeanus (strain ATCC 8743b / DSM 1359 / FGSC 10004 / NBRC 33097 / NRRL 1555)</name>
    <dbReference type="NCBI Taxonomy" id="763407"/>
    <lineage>
        <taxon>Eukaryota</taxon>
        <taxon>Fungi</taxon>
        <taxon>Fungi incertae sedis</taxon>
        <taxon>Mucoromycota</taxon>
        <taxon>Mucoromycotina</taxon>
        <taxon>Mucoromycetes</taxon>
        <taxon>Mucorales</taxon>
        <taxon>Phycomycetaceae</taxon>
        <taxon>Phycomyces</taxon>
    </lineage>
</organism>
<reference evidence="2" key="1">
    <citation type="submission" date="2015-06" db="EMBL/GenBank/DDBJ databases">
        <title>Expansion of signal transduction pathways in fungi by whole-genome duplication.</title>
        <authorList>
            <consortium name="DOE Joint Genome Institute"/>
            <person name="Corrochano L.M."/>
            <person name="Kuo A."/>
            <person name="Marcet-Houben M."/>
            <person name="Polaino S."/>
            <person name="Salamov A."/>
            <person name="Villalobos J.M."/>
            <person name="Alvarez M.I."/>
            <person name="Avalos J."/>
            <person name="Benito E.P."/>
            <person name="Benoit I."/>
            <person name="Burger G."/>
            <person name="Camino L.P."/>
            <person name="Canovas D."/>
            <person name="Cerda-Olmedo E."/>
            <person name="Cheng J.-F."/>
            <person name="Dominguez A."/>
            <person name="Elias M."/>
            <person name="Eslava A.P."/>
            <person name="Glaser F."/>
            <person name="Grimwood J."/>
            <person name="Gutierrez G."/>
            <person name="Heitman J."/>
            <person name="Henrissat B."/>
            <person name="Iturriaga E.A."/>
            <person name="Lang B.F."/>
            <person name="Lavin J.L."/>
            <person name="Lee S."/>
            <person name="Li W."/>
            <person name="Lindquist E."/>
            <person name="Lopez-Garcia S."/>
            <person name="Luque E.M."/>
            <person name="Marcos A.T."/>
            <person name="Martin J."/>
            <person name="McCluskey K."/>
            <person name="Medina H.R."/>
            <person name="Miralles-Duran A."/>
            <person name="Miyazaki A."/>
            <person name="Munoz-Torres E."/>
            <person name="Oguiza J.A."/>
            <person name="Ohm R."/>
            <person name="Olmedo M."/>
            <person name="Orejas M."/>
            <person name="Ortiz-Castellanos L."/>
            <person name="Pisabarro A.G."/>
            <person name="Rodriguez-Romero J."/>
            <person name="Ruiz-Herrera J."/>
            <person name="Ruiz-Vazquez R."/>
            <person name="Sanz C."/>
            <person name="Schackwitz W."/>
            <person name="Schmutz J."/>
            <person name="Shahriari M."/>
            <person name="Shelest E."/>
            <person name="Silva-Franco F."/>
            <person name="Soanes D."/>
            <person name="Syed K."/>
            <person name="Tagua V.G."/>
            <person name="Talbot N.J."/>
            <person name="Thon M."/>
            <person name="De vries R.P."/>
            <person name="Wiebenga A."/>
            <person name="Yadav J.S."/>
            <person name="Braun E.L."/>
            <person name="Baker S."/>
            <person name="Garre V."/>
            <person name="Horwitz B."/>
            <person name="Torres-Martinez S."/>
            <person name="Idnurm A."/>
            <person name="Herrera-Estrella A."/>
            <person name="Gabaldon T."/>
            <person name="Grigoriev I.V."/>
        </authorList>
    </citation>
    <scope>NUCLEOTIDE SEQUENCE [LARGE SCALE GENOMIC DNA]</scope>
    <source>
        <strain evidence="2">NRRL 1555(-)</strain>
    </source>
</reference>
<dbReference type="Pfam" id="PF02992">
    <property type="entry name" value="Transposase_21"/>
    <property type="match status" value="1"/>
</dbReference>
<feature type="non-terminal residue" evidence="1">
    <location>
        <position position="179"/>
    </location>
</feature>
<sequence>NLPREERYKVENMVLVGLIPGPKEASTNEMNYYLRPLVDELMDLYKGISIDIHSCPGVLVCAALLIVTYNILAARKTCGFTFHNSTNVCHRCNRHFYRFKGTTIVDYSRFKFSEWVGQTKAENLEHATIWKNTKSAAAQKTLELANGVCWSELHRLFYFELVQSTIIVSMHNLFLGTAK</sequence>
<dbReference type="InParanoid" id="A0A167JNS6"/>
<protein>
    <submittedName>
        <fullName evidence="1">Uncharacterized protein</fullName>
    </submittedName>
</protein>
<dbReference type="VEuPathDB" id="FungiDB:PHYBLDRAFT_102019"/>
<proteinExistence type="predicted"/>